<gene>
    <name evidence="1" type="ORF">EJN92_11380</name>
</gene>
<keyword evidence="2" id="KW-1185">Reference proteome</keyword>
<organism evidence="1 2">
    <name type="scientific">Undibacterium parvum</name>
    <dbReference type="NCBI Taxonomy" id="401471"/>
    <lineage>
        <taxon>Bacteria</taxon>
        <taxon>Pseudomonadati</taxon>
        <taxon>Pseudomonadota</taxon>
        <taxon>Betaproteobacteria</taxon>
        <taxon>Burkholderiales</taxon>
        <taxon>Oxalobacteraceae</taxon>
        <taxon>Undibacterium</taxon>
    </lineage>
</organism>
<proteinExistence type="predicted"/>
<protein>
    <submittedName>
        <fullName evidence="1">Uncharacterized protein</fullName>
    </submittedName>
</protein>
<accession>A0A3S9HKC2</accession>
<evidence type="ECO:0000313" key="1">
    <source>
        <dbReference type="EMBL" id="AZP12554.1"/>
    </source>
</evidence>
<reference evidence="1 2" key="1">
    <citation type="journal article" date="2011" name="Int. J. Syst. Evol. Microbiol.">
        <title>Description of Undibacterium oligocarboniphilum sp. nov., isolated from purified water, and Undibacterium pigrum strain CCUG 49012 as the type strain of Undibacterium parvum sp. nov., and emended descriptions of the genus Undibacterium and the species Undibacterium pigrum.</title>
        <authorList>
            <person name="Eder W."/>
            <person name="Wanner G."/>
            <person name="Ludwig W."/>
            <person name="Busse H.J."/>
            <person name="Ziemke-Kageler F."/>
            <person name="Lang E."/>
        </authorList>
    </citation>
    <scope>NUCLEOTIDE SEQUENCE [LARGE SCALE GENOMIC DNA]</scope>
    <source>
        <strain evidence="1 2">DSM 23061</strain>
    </source>
</reference>
<dbReference type="EMBL" id="CP034464">
    <property type="protein sequence ID" value="AZP12554.1"/>
    <property type="molecule type" value="Genomic_DNA"/>
</dbReference>
<dbReference type="AlphaFoldDB" id="A0A3S9HKC2"/>
<dbReference type="OrthoDB" id="8845851at2"/>
<dbReference type="RefSeq" id="WP_126127934.1">
    <property type="nucleotide sequence ID" value="NZ_CP034464.1"/>
</dbReference>
<dbReference type="KEGG" id="upv:EJN92_11380"/>
<name>A0A3S9HKC2_9BURK</name>
<sequence>MICIAVHRNDELVCKAGIANASLLSVILAGGLYDDDPTSFHVAGLQDLSEERNAHVYWVHETPLSVGNRLSFTLVQCDEPSPPIEVKATDSSVYLEEQREFEEFEKNYMEPERQLDVRWPTLGLRLMFNSEDLVAARLLDGEEQIMCSIHWDKWRPERCRVYVRSFASRGQGTATPTDWFRGFLELGDRFEVSVHV</sequence>
<dbReference type="Proteomes" id="UP000275663">
    <property type="component" value="Chromosome"/>
</dbReference>
<evidence type="ECO:0000313" key="2">
    <source>
        <dbReference type="Proteomes" id="UP000275663"/>
    </source>
</evidence>